<protein>
    <submittedName>
        <fullName evidence="11">Uncharacterized protein</fullName>
    </submittedName>
</protein>
<dbReference type="GO" id="GO:0071763">
    <property type="term" value="P:nuclear membrane organization"/>
    <property type="evidence" value="ECO:0007669"/>
    <property type="project" value="TreeGrafter"/>
</dbReference>
<dbReference type="PANTHER" id="PTHR47808">
    <property type="entry name" value="INNER NUCLEAR MEMBRANE PROTEIN HEH2-RELATED"/>
    <property type="match status" value="1"/>
</dbReference>
<dbReference type="Gene3D" id="1.10.10.1180">
    <property type="entry name" value="MAN1, winged-helix domain"/>
    <property type="match status" value="1"/>
</dbReference>
<reference evidence="11 12" key="1">
    <citation type="journal article" date="2018" name="Mol. Biol. Evol.">
        <title>Broad Genomic Sampling Reveals a Smut Pathogenic Ancestry of the Fungal Clade Ustilaginomycotina.</title>
        <authorList>
            <person name="Kijpornyongpan T."/>
            <person name="Mondo S.J."/>
            <person name="Barry K."/>
            <person name="Sandor L."/>
            <person name="Lee J."/>
            <person name="Lipzen A."/>
            <person name="Pangilinan J."/>
            <person name="LaButti K."/>
            <person name="Hainaut M."/>
            <person name="Henrissat B."/>
            <person name="Grigoriev I.V."/>
            <person name="Spatafora J.W."/>
            <person name="Aime M.C."/>
        </authorList>
    </citation>
    <scope>NUCLEOTIDE SEQUENCE [LARGE SCALE GENOMIC DNA]</scope>
    <source>
        <strain evidence="11 12">MCA 4658</strain>
    </source>
</reference>
<keyword evidence="4 8" id="KW-1133">Transmembrane helix</keyword>
<evidence type="ECO:0000256" key="3">
    <source>
        <dbReference type="ARBA" id="ARBA00022692"/>
    </source>
</evidence>
<feature type="compositionally biased region" description="Basic and acidic residues" evidence="7">
    <location>
        <begin position="171"/>
        <end position="182"/>
    </location>
</feature>
<feature type="transmembrane region" description="Helical" evidence="8">
    <location>
        <begin position="308"/>
        <end position="330"/>
    </location>
</feature>
<evidence type="ECO:0000259" key="9">
    <source>
        <dbReference type="Pfam" id="PF09402"/>
    </source>
</evidence>
<evidence type="ECO:0000256" key="8">
    <source>
        <dbReference type="SAM" id="Phobius"/>
    </source>
</evidence>
<dbReference type="InParanoid" id="A0A316VZT2"/>
<dbReference type="InterPro" id="IPR018996">
    <property type="entry name" value="Man1/Src1-like_C"/>
</dbReference>
<evidence type="ECO:0000313" key="11">
    <source>
        <dbReference type="EMBL" id="PWN41025.1"/>
    </source>
</evidence>
<evidence type="ECO:0000256" key="2">
    <source>
        <dbReference type="ARBA" id="ARBA00022553"/>
    </source>
</evidence>
<gene>
    <name evidence="11" type="ORF">IE81DRAFT_325029</name>
</gene>
<comment type="subcellular location">
    <subcellularLocation>
        <location evidence="1">Nucleus inner membrane</location>
    </subcellularLocation>
</comment>
<dbReference type="CDD" id="cd12935">
    <property type="entry name" value="LEM_like"/>
    <property type="match status" value="1"/>
</dbReference>
<feature type="compositionally biased region" description="Polar residues" evidence="7">
    <location>
        <begin position="276"/>
        <end position="288"/>
    </location>
</feature>
<dbReference type="RefSeq" id="XP_025368185.1">
    <property type="nucleotide sequence ID" value="XM_025514393.1"/>
</dbReference>
<feature type="compositionally biased region" description="Basic and acidic residues" evidence="7">
    <location>
        <begin position="149"/>
        <end position="162"/>
    </location>
</feature>
<dbReference type="EMBL" id="KZ819401">
    <property type="protein sequence ID" value="PWN41025.1"/>
    <property type="molecule type" value="Genomic_DNA"/>
</dbReference>
<dbReference type="GO" id="GO:0003682">
    <property type="term" value="F:chromatin binding"/>
    <property type="evidence" value="ECO:0007669"/>
    <property type="project" value="InterPro"/>
</dbReference>
<evidence type="ECO:0000256" key="6">
    <source>
        <dbReference type="ARBA" id="ARBA00023242"/>
    </source>
</evidence>
<feature type="compositionally biased region" description="Low complexity" evidence="7">
    <location>
        <begin position="755"/>
        <end position="764"/>
    </location>
</feature>
<dbReference type="STRING" id="1522189.A0A316VZT2"/>
<proteinExistence type="predicted"/>
<dbReference type="GO" id="GO:0005783">
    <property type="term" value="C:endoplasmic reticulum"/>
    <property type="evidence" value="ECO:0007669"/>
    <property type="project" value="TreeGrafter"/>
</dbReference>
<feature type="region of interest" description="Disordered" evidence="7">
    <location>
        <begin position="39"/>
        <end position="69"/>
    </location>
</feature>
<accession>A0A316VZT2</accession>
<feature type="compositionally biased region" description="Low complexity" evidence="7">
    <location>
        <begin position="131"/>
        <end position="142"/>
    </location>
</feature>
<feature type="compositionally biased region" description="Low complexity" evidence="7">
    <location>
        <begin position="222"/>
        <end position="232"/>
    </location>
</feature>
<evidence type="ECO:0000256" key="5">
    <source>
        <dbReference type="ARBA" id="ARBA00023136"/>
    </source>
</evidence>
<dbReference type="InterPro" id="IPR025856">
    <property type="entry name" value="HeH/LEM_domain"/>
</dbReference>
<evidence type="ECO:0000256" key="4">
    <source>
        <dbReference type="ARBA" id="ARBA00022989"/>
    </source>
</evidence>
<dbReference type="Proteomes" id="UP000245783">
    <property type="component" value="Unassembled WGS sequence"/>
</dbReference>
<keyword evidence="3 8" id="KW-0812">Transmembrane</keyword>
<evidence type="ECO:0000259" key="10">
    <source>
        <dbReference type="Pfam" id="PF12949"/>
    </source>
</evidence>
<sequence length="802" mass="87555">MEGMTDGLVSSRCSQSPSPSPPGIHKYFLLQFVTRDSSAHSPAKMSAATPARSGQDQVSRDPLAPAFDPTQLKVPQLRSLLLEHGISLPGTPRKQVLLDAFDEHVRPQLDRLRAERANVRADGRGIHPLGASSQASRIASSSRSRRKVERQTSESEESGERAGEEEEEEEADRRGEGHRDAVDDADSSFSDRNFFQQRTPPVHSVQHEESHTKPSHRAGRQSAPSSSSVTSSAQRLIPRARASIAGTLSGTPKLPAFLQSISDSKTKDALRETHEASQSAAPRSGTSSRKVDGSKRSSGRKKPGQDGALEAIMSGAVMVMFIAITAYYLWYVQRSHAVGFCDAGGQTNSVMLKEQADATVYIVVDGQRRPIDTRLVPAPMRPTCAPCPDHARCSTGALRGCGLSDYRPSPPLLSYMPFSRWWLPLSFQSTACQPDSKKAKVAVELGRAAESLLRERRGAVLCGYRPPHRATLQASPASLPQGIDKSQIRFALPEPEVQSAAEKKLRTPLPDYADLDWRGSAWSQAVKPLEHNKKLVRIGGVAGGLSDVLDTTNALLLATSAQVDLGCQVRLLGHSLWRAIRLWVAAAVALVSAFFWARWKVRSARRERDRVHELVNVALERLQDQEYAHAVDPVLTPDPFVPTAQLRDHVLQTEYSAKSRQRLWSKVSKIVEANSNCRVRQARSRGEMQRVWEWIGVSAGASLSRRQSMSFRNLSDVGNDSSTSFLGTPGSAIRGLLGQGRRSDGNYVETPSPLAARSRSASRSGLENLERHNIPANDASFNQSQAEVSIDQGAAEPSSSVV</sequence>
<feature type="region of interest" description="Disordered" evidence="7">
    <location>
        <begin position="738"/>
        <end position="802"/>
    </location>
</feature>
<feature type="region of interest" description="Disordered" evidence="7">
    <location>
        <begin position="1"/>
        <end position="22"/>
    </location>
</feature>
<feature type="domain" description="HeH/LEM" evidence="10">
    <location>
        <begin position="69"/>
        <end position="103"/>
    </location>
</feature>
<keyword evidence="6" id="KW-0539">Nucleus</keyword>
<name>A0A316VZT2_9BASI</name>
<dbReference type="InterPro" id="IPR044780">
    <property type="entry name" value="Heh2/Src1"/>
</dbReference>
<dbReference type="Pfam" id="PF12949">
    <property type="entry name" value="HeH"/>
    <property type="match status" value="1"/>
</dbReference>
<feature type="compositionally biased region" description="Basic and acidic residues" evidence="7">
    <location>
        <begin position="265"/>
        <end position="275"/>
    </location>
</feature>
<keyword evidence="2" id="KW-0597">Phosphoprotein</keyword>
<dbReference type="GO" id="GO:0005637">
    <property type="term" value="C:nuclear inner membrane"/>
    <property type="evidence" value="ECO:0007669"/>
    <property type="project" value="UniProtKB-SubCell"/>
</dbReference>
<feature type="transmembrane region" description="Helical" evidence="8">
    <location>
        <begin position="580"/>
        <end position="599"/>
    </location>
</feature>
<feature type="non-terminal residue" evidence="11">
    <location>
        <position position="1"/>
    </location>
</feature>
<feature type="domain" description="Man1/Src1-like C-terminal" evidence="9">
    <location>
        <begin position="320"/>
        <end position="696"/>
    </location>
</feature>
<keyword evidence="12" id="KW-1185">Reference proteome</keyword>
<keyword evidence="5 8" id="KW-0472">Membrane</keyword>
<feature type="region of interest" description="Disordered" evidence="7">
    <location>
        <begin position="120"/>
        <end position="234"/>
    </location>
</feature>
<dbReference type="Gene3D" id="1.10.720.40">
    <property type="match status" value="1"/>
</dbReference>
<dbReference type="InterPro" id="IPR041885">
    <property type="entry name" value="MAN1_winged_helix_dom"/>
</dbReference>
<dbReference type="GO" id="GO:0034399">
    <property type="term" value="C:nuclear periphery"/>
    <property type="evidence" value="ECO:0007669"/>
    <property type="project" value="TreeGrafter"/>
</dbReference>
<dbReference type="OrthoDB" id="5376590at2759"/>
<dbReference type="PANTHER" id="PTHR47808:SF2">
    <property type="entry name" value="LEM DOMAIN-CONTAINING PROTEIN 2"/>
    <property type="match status" value="1"/>
</dbReference>
<dbReference type="AlphaFoldDB" id="A0A316VZT2"/>
<evidence type="ECO:0000256" key="1">
    <source>
        <dbReference type="ARBA" id="ARBA00004540"/>
    </source>
</evidence>
<evidence type="ECO:0000256" key="7">
    <source>
        <dbReference type="SAM" id="MobiDB-lite"/>
    </source>
</evidence>
<feature type="region of interest" description="Disordered" evidence="7">
    <location>
        <begin position="265"/>
        <end position="306"/>
    </location>
</feature>
<dbReference type="GeneID" id="37036263"/>
<evidence type="ECO:0000313" key="12">
    <source>
        <dbReference type="Proteomes" id="UP000245783"/>
    </source>
</evidence>
<dbReference type="InterPro" id="IPR011015">
    <property type="entry name" value="LEM/LEM-like_dom_sf"/>
</dbReference>
<organism evidence="11 12">
    <name type="scientific">Ceraceosorus guamensis</name>
    <dbReference type="NCBI Taxonomy" id="1522189"/>
    <lineage>
        <taxon>Eukaryota</taxon>
        <taxon>Fungi</taxon>
        <taxon>Dikarya</taxon>
        <taxon>Basidiomycota</taxon>
        <taxon>Ustilaginomycotina</taxon>
        <taxon>Exobasidiomycetes</taxon>
        <taxon>Ceraceosorales</taxon>
        <taxon>Ceraceosoraceae</taxon>
        <taxon>Ceraceosorus</taxon>
    </lineage>
</organism>
<dbReference type="Pfam" id="PF09402">
    <property type="entry name" value="MSC"/>
    <property type="match status" value="1"/>
</dbReference>